<reference evidence="1" key="1">
    <citation type="submission" date="2020-11" db="EMBL/GenBank/DDBJ databases">
        <authorList>
            <person name="Davenport K.M."/>
            <person name="Bickhart D.M."/>
            <person name="Smith T.P.L."/>
            <person name="Murdoch B.M."/>
            <person name="Rosen B.D."/>
        </authorList>
    </citation>
    <scope>NUCLEOTIDE SEQUENCE [LARGE SCALE GENOMIC DNA]</scope>
    <source>
        <strain evidence="1">OAR_USU_Benz2616</strain>
    </source>
</reference>
<reference evidence="1" key="3">
    <citation type="submission" date="2025-09" db="UniProtKB">
        <authorList>
            <consortium name="Ensembl"/>
        </authorList>
    </citation>
    <scope>IDENTIFICATION</scope>
</reference>
<gene>
    <name evidence="1" type="primary">DESI2</name>
</gene>
<accession>A0AC11EHJ0</accession>
<evidence type="ECO:0000313" key="1">
    <source>
        <dbReference type="Ensembl" id="ENSOARP00020058386.1"/>
    </source>
</evidence>
<protein>
    <submittedName>
        <fullName evidence="1">Desumoylating isopeptidase 2</fullName>
    </submittedName>
</protein>
<proteinExistence type="predicted"/>
<dbReference type="Ensembl" id="ENSOART00020067018.1">
    <property type="protein sequence ID" value="ENSOARP00020058386.1"/>
    <property type="gene ID" value="ENSOARG00020030936.1"/>
</dbReference>
<sequence>MGANQLVVLNVYDMVSTAPAPDPGPGRHSLAGGFGPGPSRFQPGVAASRLVHRGWGRGRLFFLIPANVYALVSFSRSAPGLSPRLGSPRTSLVPRLGPDPGLGPTFWPTSSVLSAKLGSRVGLPTPSPELRGNPASPTPVARSAEAARLQKLPSPSESRKSPLVDASARVSLKYWMNEYTSSIGIGVFHSGIEVYGREFAYGGHPYPFSGIFEISPGNASELGETFKFKEAVVLGSTDFLEDDIEKIVEELGKEYKGNAYHLMHKNCNHFSSALSEILCGKEIPRWINRLAYFSSCIPFLQSCLPKEWLTPAALQSSVSQELQDELEEAEDAAASASMASTPAGSRPGRHTKL</sequence>
<name>A0AC11EHJ0_SHEEP</name>
<organism evidence="1">
    <name type="scientific">Ovis aries</name>
    <name type="common">Sheep</name>
    <dbReference type="NCBI Taxonomy" id="9940"/>
    <lineage>
        <taxon>Eukaryota</taxon>
        <taxon>Metazoa</taxon>
        <taxon>Chordata</taxon>
        <taxon>Craniata</taxon>
        <taxon>Vertebrata</taxon>
        <taxon>Euteleostomi</taxon>
        <taxon>Mammalia</taxon>
        <taxon>Eutheria</taxon>
        <taxon>Laurasiatheria</taxon>
        <taxon>Artiodactyla</taxon>
        <taxon>Ruminantia</taxon>
        <taxon>Pecora</taxon>
        <taxon>Bovidae</taxon>
        <taxon>Caprinae</taxon>
        <taxon>Ovis</taxon>
    </lineage>
</organism>
<reference evidence="1" key="2">
    <citation type="submission" date="2025-08" db="UniProtKB">
        <authorList>
            <consortium name="Ensembl"/>
        </authorList>
    </citation>
    <scope>IDENTIFICATION</scope>
</reference>